<reference evidence="4 5" key="1">
    <citation type="journal article" date="2011" name="J. Bacteriol.">
        <title>Complete genome sequence and updated annotation of Desulfovibrio alaskensis G20.</title>
        <authorList>
            <person name="Hauser L.J."/>
            <person name="Land M.L."/>
            <person name="Brown S.D."/>
            <person name="Larimer F."/>
            <person name="Keller K.L."/>
            <person name="Rapp-Giles B.J."/>
            <person name="Price M.N."/>
            <person name="Lin M."/>
            <person name="Bruce D.C."/>
            <person name="Detter J.C."/>
            <person name="Tapia R."/>
            <person name="Han C.S."/>
            <person name="Goodwin L.A."/>
            <person name="Cheng J.F."/>
            <person name="Pitluck S."/>
            <person name="Copeland A."/>
            <person name="Lucas S."/>
            <person name="Nolan M."/>
            <person name="Lapidus A.L."/>
            <person name="Palumbo A.V."/>
            <person name="Wall J.D."/>
        </authorList>
    </citation>
    <scope>NUCLEOTIDE SEQUENCE [LARGE SCALE GENOMIC DNA]</scope>
    <source>
        <strain evidence="5">ATCC BAA 1058 / DSM 17464 / G20</strain>
    </source>
</reference>
<dbReference type="Pfam" id="PF00497">
    <property type="entry name" value="SBP_bac_3"/>
    <property type="match status" value="1"/>
</dbReference>
<name>Q311Y8_OLEA2</name>
<dbReference type="Gene3D" id="3.40.190.10">
    <property type="entry name" value="Periplasmic binding protein-like II"/>
    <property type="match status" value="2"/>
</dbReference>
<accession>Q311Y8</accession>
<protein>
    <submittedName>
        <fullName evidence="4">ABC-type transporter, periplasmic subunit family 3</fullName>
    </submittedName>
</protein>
<dbReference type="InterPro" id="IPR002125">
    <property type="entry name" value="CMP_dCMP_dom"/>
</dbReference>
<dbReference type="KEGG" id="dde:Dde_1459"/>
<evidence type="ECO:0000256" key="2">
    <source>
        <dbReference type="ARBA" id="ARBA00022729"/>
    </source>
</evidence>
<proteinExistence type="predicted"/>
<dbReference type="EMBL" id="CP000112">
    <property type="protein sequence ID" value="ABB38258.1"/>
    <property type="molecule type" value="Genomic_DNA"/>
</dbReference>
<dbReference type="Proteomes" id="UP000002710">
    <property type="component" value="Chromosome"/>
</dbReference>
<keyword evidence="2" id="KW-0732">Signal</keyword>
<dbReference type="eggNOG" id="COG0834">
    <property type="taxonomic scope" value="Bacteria"/>
</dbReference>
<evidence type="ECO:0000313" key="4">
    <source>
        <dbReference type="EMBL" id="ABB38258.1"/>
    </source>
</evidence>
<dbReference type="SUPFAM" id="SSF53927">
    <property type="entry name" value="Cytidine deaminase-like"/>
    <property type="match status" value="1"/>
</dbReference>
<dbReference type="InterPro" id="IPR001638">
    <property type="entry name" value="Solute-binding_3/MltF_N"/>
</dbReference>
<gene>
    <name evidence="4" type="ordered locus">Dde_1459</name>
</gene>
<dbReference type="GO" id="GO:0004126">
    <property type="term" value="F:cytidine deaminase activity"/>
    <property type="evidence" value="ECO:0007669"/>
    <property type="project" value="InterPro"/>
</dbReference>
<dbReference type="SMART" id="SM00062">
    <property type="entry name" value="PBPb"/>
    <property type="match status" value="1"/>
</dbReference>
<dbReference type="PANTHER" id="PTHR35936">
    <property type="entry name" value="MEMBRANE-BOUND LYTIC MUREIN TRANSGLYCOSYLASE F"/>
    <property type="match status" value="1"/>
</dbReference>
<feature type="domain" description="CMP/dCMP-type deaminase" evidence="3">
    <location>
        <begin position="265"/>
        <end position="391"/>
    </location>
</feature>
<comment type="subunit">
    <text evidence="1">Homodimer.</text>
</comment>
<dbReference type="RefSeq" id="WP_011367425.1">
    <property type="nucleotide sequence ID" value="NC_007519.1"/>
</dbReference>
<evidence type="ECO:0000313" key="5">
    <source>
        <dbReference type="Proteomes" id="UP000002710"/>
    </source>
</evidence>
<organism evidence="4 5">
    <name type="scientific">Oleidesulfovibrio alaskensis (strain ATCC BAA-1058 / DSM 17464 / G20)</name>
    <name type="common">Desulfovibrio alaskensis</name>
    <dbReference type="NCBI Taxonomy" id="207559"/>
    <lineage>
        <taxon>Bacteria</taxon>
        <taxon>Pseudomonadati</taxon>
        <taxon>Thermodesulfobacteriota</taxon>
        <taxon>Desulfovibrionia</taxon>
        <taxon>Desulfovibrionales</taxon>
        <taxon>Desulfovibrionaceae</taxon>
        <taxon>Oleidesulfovibrio</taxon>
    </lineage>
</organism>
<dbReference type="Pfam" id="PF08211">
    <property type="entry name" value="dCMP_cyt_deam_2"/>
    <property type="match status" value="1"/>
</dbReference>
<dbReference type="PROSITE" id="PS51747">
    <property type="entry name" value="CYT_DCMP_DEAMINASES_2"/>
    <property type="match status" value="1"/>
</dbReference>
<dbReference type="GO" id="GO:0008270">
    <property type="term" value="F:zinc ion binding"/>
    <property type="evidence" value="ECO:0007669"/>
    <property type="project" value="InterPro"/>
</dbReference>
<dbReference type="HOGENOM" id="CLU_718889_0_0_7"/>
<dbReference type="eggNOG" id="COG0295">
    <property type="taxonomic scope" value="Bacteria"/>
</dbReference>
<dbReference type="Gene3D" id="3.40.140.10">
    <property type="entry name" value="Cytidine Deaminase, domain 2"/>
    <property type="match status" value="1"/>
</dbReference>
<dbReference type="InterPro" id="IPR013171">
    <property type="entry name" value="Cyd/dCyd_deaminase_Zn-bd"/>
</dbReference>
<dbReference type="CDD" id="cd13704">
    <property type="entry name" value="PBP2_HisK"/>
    <property type="match status" value="1"/>
</dbReference>
<sequence length="396" mass="44518">MPKSVIAAIPRPSHMVRFCALFCTVWLFCWLFAFPLQAAPLKVIYGFDREFPPFSFEEAQGIPTGFDVDLLKAVLRDKPVKLIMRPLSWDQVLVELSAGNITVTSGMAKTAQRELLYRFTERPTLPARVMLFTKNHNRVGNVRLLRGQTVSVEKGSFQQRVLEGFGGLNVKLFNTKVDALRALYRDEVVAYGGPERTAYYYIEKLKLGGITTVGTPLRVTDVFYAVNREEPELLKLINDGMLEVMRNGEYDRIYRKWFVPELLPEERAELIKQATAAAINAYAPYSRVPVGAAVLTRSGKIFTGCNVENPMLNLTGTALRTATLKAVSEGDIGIRAVVSVGPDGRLLSPSASDRQFLYEFGRGILALIEPEKGVYEERMLSELLPEPYVQRPEWQE</sequence>
<dbReference type="InterPro" id="IPR016193">
    <property type="entry name" value="Cytidine_deaminase-like"/>
</dbReference>
<dbReference type="STRING" id="207559.Dde_1459"/>
<dbReference type="PANTHER" id="PTHR35936:SF17">
    <property type="entry name" value="ARGININE-BINDING EXTRACELLULAR PROTEIN ARTP"/>
    <property type="match status" value="1"/>
</dbReference>
<dbReference type="NCBIfam" id="NF004064">
    <property type="entry name" value="PRK05578.1"/>
    <property type="match status" value="1"/>
</dbReference>
<dbReference type="AlphaFoldDB" id="Q311Y8"/>
<dbReference type="SUPFAM" id="SSF53850">
    <property type="entry name" value="Periplasmic binding protein-like II"/>
    <property type="match status" value="1"/>
</dbReference>
<dbReference type="CDD" id="cd01283">
    <property type="entry name" value="cytidine_deaminase"/>
    <property type="match status" value="1"/>
</dbReference>
<keyword evidence="5" id="KW-1185">Reference proteome</keyword>
<evidence type="ECO:0000259" key="3">
    <source>
        <dbReference type="PROSITE" id="PS51747"/>
    </source>
</evidence>
<evidence type="ECO:0000256" key="1">
    <source>
        <dbReference type="ARBA" id="ARBA00011738"/>
    </source>
</evidence>